<evidence type="ECO:0000313" key="2">
    <source>
        <dbReference type="Proteomes" id="UP000029994"/>
    </source>
</evidence>
<organism evidence="1 2">
    <name type="scientific">Vibrio navarrensis</name>
    <dbReference type="NCBI Taxonomy" id="29495"/>
    <lineage>
        <taxon>Bacteria</taxon>
        <taxon>Pseudomonadati</taxon>
        <taxon>Pseudomonadota</taxon>
        <taxon>Gammaproteobacteria</taxon>
        <taxon>Vibrionales</taxon>
        <taxon>Vibrionaceae</taxon>
        <taxon>Vibrio</taxon>
    </lineage>
</organism>
<gene>
    <name evidence="1" type="ORF">EA26_06475</name>
</gene>
<dbReference type="AlphaFoldDB" id="A0A099MK50"/>
<reference evidence="1 2" key="1">
    <citation type="submission" date="2014-04" db="EMBL/GenBank/DDBJ databases">
        <title>Genome sequencing of Vibrio navarrensis strains.</title>
        <authorList>
            <person name="Gladney L.M."/>
            <person name="Katz L.S."/>
            <person name="Marino-Ramirez L."/>
            <person name="Jordan I.K."/>
        </authorList>
    </citation>
    <scope>NUCLEOTIDE SEQUENCE [LARGE SCALE GENOMIC DNA]</scope>
    <source>
        <strain evidence="1 2">ATCC 51183</strain>
    </source>
</reference>
<protein>
    <submittedName>
        <fullName evidence="1">Uncharacterized protein</fullName>
    </submittedName>
</protein>
<dbReference type="Proteomes" id="UP000029994">
    <property type="component" value="Unassembled WGS sequence"/>
</dbReference>
<dbReference type="eggNOG" id="ENOG5031NP2">
    <property type="taxonomic scope" value="Bacteria"/>
</dbReference>
<proteinExistence type="predicted"/>
<dbReference type="EMBL" id="JMCG01000001">
    <property type="protein sequence ID" value="KGK10967.1"/>
    <property type="molecule type" value="Genomic_DNA"/>
</dbReference>
<sequence>MSKKIHSSDSTIIKLLQQRGLIKSEAVARLKQDVYRLHPEEVTKVKNYAEHFGIHAKEKLIDEILDLRREALIHRLSRESEGGKTVSKRRLTPVE</sequence>
<name>A0A099MK50_9VIBR</name>
<dbReference type="GeneID" id="43682841"/>
<accession>A0A099MK50</accession>
<comment type="caution">
    <text evidence="1">The sequence shown here is derived from an EMBL/GenBank/DDBJ whole genome shotgun (WGS) entry which is preliminary data.</text>
</comment>
<keyword evidence="2" id="KW-1185">Reference proteome</keyword>
<evidence type="ECO:0000313" key="1">
    <source>
        <dbReference type="EMBL" id="KGK10967.1"/>
    </source>
</evidence>
<dbReference type="RefSeq" id="WP_052079168.1">
    <property type="nucleotide sequence ID" value="NZ_CAWPVW010000076.1"/>
</dbReference>